<comment type="caution">
    <text evidence="2">The sequence shown here is derived from an EMBL/GenBank/DDBJ whole genome shotgun (WGS) entry which is preliminary data.</text>
</comment>
<proteinExistence type="predicted"/>
<organism evidence="2">
    <name type="scientific">bioreactor metagenome</name>
    <dbReference type="NCBI Taxonomy" id="1076179"/>
    <lineage>
        <taxon>unclassified sequences</taxon>
        <taxon>metagenomes</taxon>
        <taxon>ecological metagenomes</taxon>
    </lineage>
</organism>
<dbReference type="EMBL" id="VSSQ01052401">
    <property type="protein sequence ID" value="MPN06495.1"/>
    <property type="molecule type" value="Genomic_DNA"/>
</dbReference>
<accession>A0A645EWU1</accession>
<evidence type="ECO:0000256" key="1">
    <source>
        <dbReference type="SAM" id="MobiDB-lite"/>
    </source>
</evidence>
<feature type="compositionally biased region" description="Acidic residues" evidence="1">
    <location>
        <begin position="117"/>
        <end position="127"/>
    </location>
</feature>
<feature type="region of interest" description="Disordered" evidence="1">
    <location>
        <begin position="103"/>
        <end position="135"/>
    </location>
</feature>
<reference evidence="2" key="1">
    <citation type="submission" date="2019-08" db="EMBL/GenBank/DDBJ databases">
        <authorList>
            <person name="Kucharzyk K."/>
            <person name="Murdoch R.W."/>
            <person name="Higgins S."/>
            <person name="Loffler F."/>
        </authorList>
    </citation>
    <scope>NUCLEOTIDE SEQUENCE</scope>
</reference>
<gene>
    <name evidence="2" type="ORF">SDC9_153751</name>
</gene>
<protein>
    <submittedName>
        <fullName evidence="2">Uncharacterized protein</fullName>
    </submittedName>
</protein>
<evidence type="ECO:0000313" key="2">
    <source>
        <dbReference type="EMBL" id="MPN06495.1"/>
    </source>
</evidence>
<dbReference type="AlphaFoldDB" id="A0A645EWU1"/>
<name>A0A645EWU1_9ZZZZ</name>
<sequence length="135" mass="15064">MLPAYSIMSAIKDGRFPIVLDKERHLLFSLNAIDEMQDKFGGFDKLDEVLSGKDSIKNLRWLLTVLLNEGAEADEAELSEKEVGRMIHTGNFLEVKSSIFKAFSMGNSGSPEPPARDEEDDDEEDDEKNVKAGEV</sequence>